<comment type="catalytic activity">
    <reaction evidence="1">
        <text>ATP + protein L-histidine = ADP + protein N-phospho-L-histidine.</text>
        <dbReference type="EC" id="2.7.13.3"/>
    </reaction>
</comment>
<feature type="domain" description="Signal transduction histidine kinase subgroup 3 dimerisation and phosphoacceptor" evidence="10">
    <location>
        <begin position="252"/>
        <end position="318"/>
    </location>
</feature>
<evidence type="ECO:0000256" key="3">
    <source>
        <dbReference type="ARBA" id="ARBA00022553"/>
    </source>
</evidence>
<evidence type="ECO:0000256" key="8">
    <source>
        <dbReference type="ARBA" id="ARBA00023012"/>
    </source>
</evidence>
<keyword evidence="7" id="KW-0067">ATP-binding</keyword>
<dbReference type="PANTHER" id="PTHR24421:SF10">
    <property type="entry name" value="NITRATE_NITRITE SENSOR PROTEIN NARQ"/>
    <property type="match status" value="1"/>
</dbReference>
<keyword evidence="9" id="KW-1133">Transmembrane helix</keyword>
<evidence type="ECO:0000256" key="6">
    <source>
        <dbReference type="ARBA" id="ARBA00022777"/>
    </source>
</evidence>
<keyword evidence="9" id="KW-0472">Membrane</keyword>
<comment type="caution">
    <text evidence="12">The sequence shown here is derived from an EMBL/GenBank/DDBJ whole genome shotgun (WGS) entry which is preliminary data.</text>
</comment>
<name>A0ABW5W2I0_9MICO</name>
<reference evidence="13" key="1">
    <citation type="journal article" date="2019" name="Int. J. Syst. Evol. Microbiol.">
        <title>The Global Catalogue of Microorganisms (GCM) 10K type strain sequencing project: providing services to taxonomists for standard genome sequencing and annotation.</title>
        <authorList>
            <consortium name="The Broad Institute Genomics Platform"/>
            <consortium name="The Broad Institute Genome Sequencing Center for Infectious Disease"/>
            <person name="Wu L."/>
            <person name="Ma J."/>
        </authorList>
    </citation>
    <scope>NUCLEOTIDE SEQUENCE [LARGE SCALE GENOMIC DNA]</scope>
    <source>
        <strain evidence="13">CCM 7044</strain>
    </source>
</reference>
<dbReference type="EMBL" id="JBHUOG010000002">
    <property type="protein sequence ID" value="MFD2796780.1"/>
    <property type="molecule type" value="Genomic_DNA"/>
</dbReference>
<keyword evidence="3" id="KW-0597">Phosphoprotein</keyword>
<keyword evidence="9" id="KW-0812">Transmembrane</keyword>
<evidence type="ECO:0000259" key="11">
    <source>
        <dbReference type="Pfam" id="PF13796"/>
    </source>
</evidence>
<gene>
    <name evidence="12" type="ORF">ACFS27_24700</name>
</gene>
<dbReference type="Proteomes" id="UP001597479">
    <property type="component" value="Unassembled WGS sequence"/>
</dbReference>
<dbReference type="PANTHER" id="PTHR24421">
    <property type="entry name" value="NITRATE/NITRITE SENSOR PROTEIN NARX-RELATED"/>
    <property type="match status" value="1"/>
</dbReference>
<dbReference type="Gene3D" id="3.30.565.10">
    <property type="entry name" value="Histidine kinase-like ATPase, C-terminal domain"/>
    <property type="match status" value="1"/>
</dbReference>
<proteinExistence type="predicted"/>
<feature type="transmembrane region" description="Helical" evidence="9">
    <location>
        <begin position="177"/>
        <end position="202"/>
    </location>
</feature>
<evidence type="ECO:0000256" key="4">
    <source>
        <dbReference type="ARBA" id="ARBA00022679"/>
    </source>
</evidence>
<dbReference type="SUPFAM" id="SSF55874">
    <property type="entry name" value="ATPase domain of HSP90 chaperone/DNA topoisomerase II/histidine kinase"/>
    <property type="match status" value="1"/>
</dbReference>
<dbReference type="InterPro" id="IPR036890">
    <property type="entry name" value="HATPase_C_sf"/>
</dbReference>
<evidence type="ECO:0000259" key="10">
    <source>
        <dbReference type="Pfam" id="PF07730"/>
    </source>
</evidence>
<sequence length="443" mass="46210">MPPPSPRSVLQAVTSRRFLVSAWPWRALAYALTTPLVVASAAVPIGLVTLPWLVLVAQVAGGAAPSWPAALAFFLSGAALTAALGPLIALPLANLERARLRLVADDVPAGGHRQLPRAAPSEWLRARYAEPAAWRELVYAALSVTLVPCLYVATAVLTTGAAVMTVSPALAASGDQVALGFVTVTTPTAAIPYALLGLVLLVTTPYQLAVVTGAHCMLARALLCGPEPEVLRARLVEVTRSRARLVDAFEAERIRIERDLHDGAQARVVSLAMKLGTARMDLPQGSPAAQSVAEAHEQAKELMSELRRFVRGIHPRVLADRGLAPALDELADDAAVPVELTTHLHGHLPAQVEAAAYFAAAEALTNIAKHAHATTATLTARVTDGLLVLETTDDGRGGADPANGSGLAGLADRVAAVEGRMLLSSPVGGPTVIRVEIPCSPSE</sequence>
<evidence type="ECO:0000313" key="13">
    <source>
        <dbReference type="Proteomes" id="UP001597479"/>
    </source>
</evidence>
<keyword evidence="8" id="KW-0902">Two-component regulatory system</keyword>
<keyword evidence="6 12" id="KW-0418">Kinase</keyword>
<keyword evidence="5" id="KW-0547">Nucleotide-binding</keyword>
<dbReference type="InterPro" id="IPR011712">
    <property type="entry name" value="Sig_transdc_His_kin_sub3_dim/P"/>
</dbReference>
<feature type="transmembrane region" description="Helical" evidence="9">
    <location>
        <begin position="27"/>
        <end position="55"/>
    </location>
</feature>
<evidence type="ECO:0000256" key="7">
    <source>
        <dbReference type="ARBA" id="ARBA00022840"/>
    </source>
</evidence>
<evidence type="ECO:0000256" key="2">
    <source>
        <dbReference type="ARBA" id="ARBA00012438"/>
    </source>
</evidence>
<organism evidence="12 13">
    <name type="scientific">Promicromonospora vindobonensis</name>
    <dbReference type="NCBI Taxonomy" id="195748"/>
    <lineage>
        <taxon>Bacteria</taxon>
        <taxon>Bacillati</taxon>
        <taxon>Actinomycetota</taxon>
        <taxon>Actinomycetes</taxon>
        <taxon>Micrococcales</taxon>
        <taxon>Promicromonosporaceae</taxon>
        <taxon>Promicromonospora</taxon>
    </lineage>
</organism>
<evidence type="ECO:0000256" key="5">
    <source>
        <dbReference type="ARBA" id="ARBA00022741"/>
    </source>
</evidence>
<dbReference type="GO" id="GO:0016301">
    <property type="term" value="F:kinase activity"/>
    <property type="evidence" value="ECO:0007669"/>
    <property type="project" value="UniProtKB-KW"/>
</dbReference>
<dbReference type="RefSeq" id="WP_377188951.1">
    <property type="nucleotide sequence ID" value="NZ_JBHUOG010000002.1"/>
</dbReference>
<dbReference type="Gene3D" id="1.20.5.1930">
    <property type="match status" value="1"/>
</dbReference>
<evidence type="ECO:0000313" key="12">
    <source>
        <dbReference type="EMBL" id="MFD2796780.1"/>
    </source>
</evidence>
<feature type="transmembrane region" description="Helical" evidence="9">
    <location>
        <begin position="67"/>
        <end position="92"/>
    </location>
</feature>
<dbReference type="InterPro" id="IPR050482">
    <property type="entry name" value="Sensor_HK_TwoCompSys"/>
</dbReference>
<keyword evidence="4" id="KW-0808">Transferase</keyword>
<evidence type="ECO:0000256" key="9">
    <source>
        <dbReference type="SAM" id="Phobius"/>
    </source>
</evidence>
<evidence type="ECO:0000256" key="1">
    <source>
        <dbReference type="ARBA" id="ARBA00000085"/>
    </source>
</evidence>
<accession>A0ABW5W2I0</accession>
<dbReference type="Pfam" id="PF07730">
    <property type="entry name" value="HisKA_3"/>
    <property type="match status" value="1"/>
</dbReference>
<dbReference type="EC" id="2.7.13.3" evidence="2"/>
<feature type="domain" description="Putative sensor" evidence="11">
    <location>
        <begin position="87"/>
        <end position="223"/>
    </location>
</feature>
<dbReference type="InterPro" id="IPR025828">
    <property type="entry name" value="Put_sensor_dom"/>
</dbReference>
<protein>
    <recommendedName>
        <fullName evidence="2">histidine kinase</fullName>
        <ecNumber evidence="2">2.7.13.3</ecNumber>
    </recommendedName>
</protein>
<keyword evidence="13" id="KW-1185">Reference proteome</keyword>
<dbReference type="Pfam" id="PF13796">
    <property type="entry name" value="Sensor"/>
    <property type="match status" value="1"/>
</dbReference>
<feature type="transmembrane region" description="Helical" evidence="9">
    <location>
        <begin position="137"/>
        <end position="157"/>
    </location>
</feature>